<comment type="function">
    <text evidence="7">Part of the tripartite ATP-independent periplasmic (TRAP) transport system.</text>
</comment>
<evidence type="ECO:0000256" key="3">
    <source>
        <dbReference type="ARBA" id="ARBA00022475"/>
    </source>
</evidence>
<feature type="transmembrane region" description="Helical" evidence="7">
    <location>
        <begin position="28"/>
        <end position="46"/>
    </location>
</feature>
<comment type="subunit">
    <text evidence="7">The complex comprises the extracytoplasmic solute receptor protein and the two transmembrane proteins.</text>
</comment>
<keyword evidence="10" id="KW-1185">Reference proteome</keyword>
<evidence type="ECO:0000256" key="5">
    <source>
        <dbReference type="ARBA" id="ARBA00022989"/>
    </source>
</evidence>
<dbReference type="RefSeq" id="WP_093038040.1">
    <property type="nucleotide sequence ID" value="NZ_FMZV01000034.1"/>
</dbReference>
<protein>
    <recommendedName>
        <fullName evidence="7">TRAP transporter small permease protein</fullName>
    </recommendedName>
</protein>
<accession>A0A1G7FGJ9</accession>
<reference evidence="10" key="1">
    <citation type="submission" date="2016-10" db="EMBL/GenBank/DDBJ databases">
        <authorList>
            <person name="Varghese N."/>
            <person name="Submissions S."/>
        </authorList>
    </citation>
    <scope>NUCLEOTIDE SEQUENCE [LARGE SCALE GENOMIC DNA]</scope>
    <source>
        <strain evidence="10">CGMCC 1.9108</strain>
    </source>
</reference>
<evidence type="ECO:0000259" key="8">
    <source>
        <dbReference type="Pfam" id="PF04290"/>
    </source>
</evidence>
<feature type="domain" description="Tripartite ATP-independent periplasmic transporters DctQ component" evidence="8">
    <location>
        <begin position="38"/>
        <end position="174"/>
    </location>
</feature>
<dbReference type="GO" id="GO:0022857">
    <property type="term" value="F:transmembrane transporter activity"/>
    <property type="evidence" value="ECO:0007669"/>
    <property type="project" value="UniProtKB-UniRule"/>
</dbReference>
<dbReference type="OrthoDB" id="7875814at2"/>
<keyword evidence="7" id="KW-0997">Cell inner membrane</keyword>
<proteinExistence type="inferred from homology"/>
<keyword evidence="2 7" id="KW-0813">Transport</keyword>
<dbReference type="GO" id="GO:0005886">
    <property type="term" value="C:plasma membrane"/>
    <property type="evidence" value="ECO:0007669"/>
    <property type="project" value="UniProtKB-SubCell"/>
</dbReference>
<name>A0A1G7FGJ9_9RHOB</name>
<dbReference type="AlphaFoldDB" id="A0A1G7FGJ9"/>
<evidence type="ECO:0000313" key="10">
    <source>
        <dbReference type="Proteomes" id="UP000199628"/>
    </source>
</evidence>
<dbReference type="InterPro" id="IPR055348">
    <property type="entry name" value="DctQ"/>
</dbReference>
<feature type="transmembrane region" description="Helical" evidence="7">
    <location>
        <begin position="116"/>
        <end position="136"/>
    </location>
</feature>
<comment type="subcellular location">
    <subcellularLocation>
        <location evidence="7">Cell inner membrane</location>
        <topology evidence="7">Multi-pass membrane protein</topology>
    </subcellularLocation>
    <subcellularLocation>
        <location evidence="1">Cell membrane</location>
        <topology evidence="1">Multi-pass membrane protein</topology>
    </subcellularLocation>
</comment>
<comment type="caution">
    <text evidence="7">Lacks conserved residue(s) required for the propagation of feature annotation.</text>
</comment>
<sequence length="190" mass="20607">MAQQTPQPEDITGGPRRVLTIWHKAECWIAFAAFLFISVIIVYDVIAREVIIPILQAFDLPTGTAVIRGASKLGVYGLIVGAFFGLGIATASGAQIVPKVAFGWVPKAWGPLVDRASDVFSGAFFLAAAWIAFLFVQSSRDLGMLTSGGVRIEVWFIQAVMPLGFASVGLRYLCYAIWPDSRPILPEFAE</sequence>
<evidence type="ECO:0000313" key="9">
    <source>
        <dbReference type="EMBL" id="SDE74665.1"/>
    </source>
</evidence>
<comment type="similarity">
    <text evidence="7">Belongs to the TRAP transporter small permease family.</text>
</comment>
<keyword evidence="3" id="KW-1003">Cell membrane</keyword>
<keyword evidence="4 7" id="KW-0812">Transmembrane</keyword>
<dbReference type="Proteomes" id="UP000199628">
    <property type="component" value="Unassembled WGS sequence"/>
</dbReference>
<organism evidence="9 10">
    <name type="scientific">Ruegeria marina</name>
    <dbReference type="NCBI Taxonomy" id="639004"/>
    <lineage>
        <taxon>Bacteria</taxon>
        <taxon>Pseudomonadati</taxon>
        <taxon>Pseudomonadota</taxon>
        <taxon>Alphaproteobacteria</taxon>
        <taxon>Rhodobacterales</taxon>
        <taxon>Roseobacteraceae</taxon>
        <taxon>Ruegeria</taxon>
    </lineage>
</organism>
<evidence type="ECO:0000256" key="4">
    <source>
        <dbReference type="ARBA" id="ARBA00022692"/>
    </source>
</evidence>
<feature type="transmembrane region" description="Helical" evidence="7">
    <location>
        <begin position="73"/>
        <end position="96"/>
    </location>
</feature>
<evidence type="ECO:0000256" key="6">
    <source>
        <dbReference type="ARBA" id="ARBA00023136"/>
    </source>
</evidence>
<keyword evidence="6 7" id="KW-0472">Membrane</keyword>
<evidence type="ECO:0000256" key="7">
    <source>
        <dbReference type="RuleBase" id="RU369079"/>
    </source>
</evidence>
<dbReference type="STRING" id="639004.SAMN04488239_1343"/>
<gene>
    <name evidence="9" type="ORF">SAMN04488239_1343</name>
</gene>
<evidence type="ECO:0000256" key="2">
    <source>
        <dbReference type="ARBA" id="ARBA00022448"/>
    </source>
</evidence>
<keyword evidence="5 7" id="KW-1133">Transmembrane helix</keyword>
<dbReference type="EMBL" id="FMZV01000034">
    <property type="protein sequence ID" value="SDE74665.1"/>
    <property type="molecule type" value="Genomic_DNA"/>
</dbReference>
<dbReference type="Pfam" id="PF04290">
    <property type="entry name" value="DctQ"/>
    <property type="match status" value="1"/>
</dbReference>
<evidence type="ECO:0000256" key="1">
    <source>
        <dbReference type="ARBA" id="ARBA00004651"/>
    </source>
</evidence>